<dbReference type="RefSeq" id="WP_098037884.1">
    <property type="nucleotide sequence ID" value="NZ_CWGJ01000011.1"/>
</dbReference>
<evidence type="ECO:0000313" key="3">
    <source>
        <dbReference type="EMBL" id="CRX38027.1"/>
    </source>
</evidence>
<dbReference type="Gene3D" id="3.30.460.10">
    <property type="entry name" value="Beta Polymerase, domain 2"/>
    <property type="match status" value="1"/>
</dbReference>
<keyword evidence="4" id="KW-1185">Reference proteome</keyword>
<dbReference type="OrthoDB" id="9810963at2"/>
<name>A0A0H5DNX5_9BACT</name>
<dbReference type="EMBL" id="CWGJ01000011">
    <property type="protein sequence ID" value="CRX38027.1"/>
    <property type="molecule type" value="Genomic_DNA"/>
</dbReference>
<proteinExistence type="predicted"/>
<organism evidence="3 4">
    <name type="scientific">Estrella lausannensis</name>
    <dbReference type="NCBI Taxonomy" id="483423"/>
    <lineage>
        <taxon>Bacteria</taxon>
        <taxon>Pseudomonadati</taxon>
        <taxon>Chlamydiota</taxon>
        <taxon>Chlamydiia</taxon>
        <taxon>Parachlamydiales</taxon>
        <taxon>Candidatus Criblamydiaceae</taxon>
        <taxon>Estrella</taxon>
    </lineage>
</organism>
<feature type="domain" description="Protein-PII uridylyltransferase N-terminal" evidence="1">
    <location>
        <begin position="140"/>
        <end position="255"/>
    </location>
</feature>
<dbReference type="Pfam" id="PF03445">
    <property type="entry name" value="DUF294"/>
    <property type="match status" value="1"/>
</dbReference>
<sequence length="573" mass="64694">MNSYNIPVNSSFIPFDGIHHYQELIIKHLDQEDKTKAVCHELVQFLQNHAASYNQTSLANCQKRLQKILSTDGLKEKKIANLFGELQSLASAAPVAYQSQRNPIQPSRHEALSLLSQQMSTIATIRKNLKDLKRSTQEIVVQGLLTTQSAKAYGQYFEKRFNAILQNILFHAVKKMEQRGIKGPDMTQWTALVLGSLARGEGHPYSDIDMVILIDPSLEGDNEARKYFENLMQEVSDLVHQVGEEAEGFKLCGGNLTPPYMAYPFRFADKKNSPDAIEGGMGSFIATPHRLAILCYQSATSYVPMKRTPSMQLLPITGNENLIAPSLLDAKPIIGNETLFTQFYELRKMVGSLKASSLFDASRYSDTPWKEDNTAQDLFYKSILAMSVHGRGAHDFEKEKVNIKKDFMRPIQMGISVLAAKFDLQEKGTADRIDALASRGFFKKREAGLLKETYLTLYKMRIEESALFSGENDDVALSEKAILEAAEEQHQKLSEFCKLRDSESALLASKKEGRESVADLIRNRLLQDAYLEEINHLSKFTALNRVIRPETFDTHKAVCTRTIDSMRKYHECL</sequence>
<evidence type="ECO:0000259" key="1">
    <source>
        <dbReference type="Pfam" id="PF03445"/>
    </source>
</evidence>
<keyword evidence="3" id="KW-0808">Transferase</keyword>
<evidence type="ECO:0000259" key="2">
    <source>
        <dbReference type="Pfam" id="PF10335"/>
    </source>
</evidence>
<dbReference type="InterPro" id="IPR018821">
    <property type="entry name" value="DUF294_put_nucleoTrafse_sb-bd"/>
</dbReference>
<feature type="domain" description="DUF294" evidence="2">
    <location>
        <begin position="397"/>
        <end position="466"/>
    </location>
</feature>
<protein>
    <submittedName>
        <fullName evidence="3">Putative nucleotidyltransferase</fullName>
    </submittedName>
</protein>
<dbReference type="InterPro" id="IPR005105">
    <property type="entry name" value="GlnD_Uridyltrans_N"/>
</dbReference>
<dbReference type="Pfam" id="PF10335">
    <property type="entry name" value="DUF294_C"/>
    <property type="match status" value="1"/>
</dbReference>
<gene>
    <name evidence="3" type="ORF">ELAC_0675</name>
</gene>
<accession>A0A0H5DNX5</accession>
<reference evidence="4" key="1">
    <citation type="submission" date="2015-06" db="EMBL/GenBank/DDBJ databases">
        <authorList>
            <person name="Bertelli C."/>
        </authorList>
    </citation>
    <scope>NUCLEOTIDE SEQUENCE [LARGE SCALE GENOMIC DNA]</scope>
    <source>
        <strain evidence="4">CRIB-30</strain>
    </source>
</reference>
<dbReference type="InterPro" id="IPR043519">
    <property type="entry name" value="NT_sf"/>
</dbReference>
<evidence type="ECO:0000313" key="4">
    <source>
        <dbReference type="Proteomes" id="UP000220251"/>
    </source>
</evidence>
<dbReference type="AlphaFoldDB" id="A0A0H5DNX5"/>
<dbReference type="GO" id="GO:0008773">
    <property type="term" value="F:[protein-PII] uridylyltransferase activity"/>
    <property type="evidence" value="ECO:0007669"/>
    <property type="project" value="InterPro"/>
</dbReference>
<dbReference type="SUPFAM" id="SSF81301">
    <property type="entry name" value="Nucleotidyltransferase"/>
    <property type="match status" value="1"/>
</dbReference>
<dbReference type="Proteomes" id="UP000220251">
    <property type="component" value="Unassembled WGS sequence"/>
</dbReference>